<organism evidence="2 3">
    <name type="scientific">Stephania cephalantha</name>
    <dbReference type="NCBI Taxonomy" id="152367"/>
    <lineage>
        <taxon>Eukaryota</taxon>
        <taxon>Viridiplantae</taxon>
        <taxon>Streptophyta</taxon>
        <taxon>Embryophyta</taxon>
        <taxon>Tracheophyta</taxon>
        <taxon>Spermatophyta</taxon>
        <taxon>Magnoliopsida</taxon>
        <taxon>Ranunculales</taxon>
        <taxon>Menispermaceae</taxon>
        <taxon>Menispermoideae</taxon>
        <taxon>Cissampelideae</taxon>
        <taxon>Stephania</taxon>
    </lineage>
</organism>
<dbReference type="PROSITE" id="PS50011">
    <property type="entry name" value="PROTEIN_KINASE_DOM"/>
    <property type="match status" value="1"/>
</dbReference>
<name>A0AAP0JFF4_9MAGN</name>
<dbReference type="AlphaFoldDB" id="A0AAP0JFF4"/>
<gene>
    <name evidence="2" type="ORF">Scep_011498</name>
</gene>
<dbReference type="InterPro" id="IPR052751">
    <property type="entry name" value="Plant_MAPKKK"/>
</dbReference>
<dbReference type="InterPro" id="IPR000719">
    <property type="entry name" value="Prot_kinase_dom"/>
</dbReference>
<dbReference type="PANTHER" id="PTHR48011">
    <property type="entry name" value="CCR4-NOT TRANSCRIPTIONAL COMPLEX SUBUNIT CAF120-RELATED"/>
    <property type="match status" value="1"/>
</dbReference>
<protein>
    <recommendedName>
        <fullName evidence="1">Protein kinase domain-containing protein</fullName>
    </recommendedName>
</protein>
<dbReference type="SUPFAM" id="SSF56112">
    <property type="entry name" value="Protein kinase-like (PK-like)"/>
    <property type="match status" value="2"/>
</dbReference>
<dbReference type="GO" id="GO:0005524">
    <property type="term" value="F:ATP binding"/>
    <property type="evidence" value="ECO:0007669"/>
    <property type="project" value="InterPro"/>
</dbReference>
<evidence type="ECO:0000313" key="2">
    <source>
        <dbReference type="EMBL" id="KAK9131970.1"/>
    </source>
</evidence>
<dbReference type="Proteomes" id="UP001419268">
    <property type="component" value="Unassembled WGS sequence"/>
</dbReference>
<feature type="domain" description="Protein kinase" evidence="1">
    <location>
        <begin position="37"/>
        <end position="321"/>
    </location>
</feature>
<evidence type="ECO:0000259" key="1">
    <source>
        <dbReference type="PROSITE" id="PS50011"/>
    </source>
</evidence>
<dbReference type="InterPro" id="IPR011009">
    <property type="entry name" value="Kinase-like_dom_sf"/>
</dbReference>
<dbReference type="Gene3D" id="1.10.510.10">
    <property type="entry name" value="Transferase(Phosphotransferase) domain 1"/>
    <property type="match status" value="2"/>
</dbReference>
<comment type="caution">
    <text evidence="2">The sequence shown here is derived from an EMBL/GenBank/DDBJ whole genome shotgun (WGS) entry which is preliminary data.</text>
</comment>
<sequence length="473" mass="53095">MEDRRRIKAVKLMDDLMAEEFCVTSCCSRNIHGGKTWEEVKHIAHGGRNTTISLAKQVGLPQLVVVKYAAIDDSDTLQRQREVHAKFQGCPYILRCYGDEYCTAKDNGRIIYNVLFEHASGGNLADLIKTSRGGAGGLPESDVKSFTKSILLGLHCIHNKGYAHLDIKPKNILLVPDLSKKRKRGASPSASAAFDAKIADFWIAKSSKQILAELRWEDRWCLEGTPRYMSPEVIAEHKKGPACDIWALGCVVVEMLCGQPAFSIKPGESLEDFLDRIGFGGESPRIPVGISREAQDFLKRCFVRNSKSRWNARRLLSHPFLKDHIPDAESPHKKSSESILFEISDSSHCFNFKPNAFYAFKDLQLNLSMRKIISTFLISLADFIKDHYSDDDGLPESDVKAFAKSILLDLEYIHEKGYAHLDINPDNIVLVQKIKRSANSGASDDDFVAKIADFATAKSFNQISAEQQRRKDW</sequence>
<dbReference type="GO" id="GO:0004672">
    <property type="term" value="F:protein kinase activity"/>
    <property type="evidence" value="ECO:0007669"/>
    <property type="project" value="InterPro"/>
</dbReference>
<keyword evidence="3" id="KW-1185">Reference proteome</keyword>
<dbReference type="InterPro" id="IPR008271">
    <property type="entry name" value="Ser/Thr_kinase_AS"/>
</dbReference>
<accession>A0AAP0JFF4</accession>
<dbReference type="SMART" id="SM00220">
    <property type="entry name" value="S_TKc"/>
    <property type="match status" value="1"/>
</dbReference>
<dbReference type="GO" id="GO:0007165">
    <property type="term" value="P:signal transduction"/>
    <property type="evidence" value="ECO:0007669"/>
    <property type="project" value="TreeGrafter"/>
</dbReference>
<dbReference type="Pfam" id="PF00069">
    <property type="entry name" value="Pkinase"/>
    <property type="match status" value="2"/>
</dbReference>
<reference evidence="2 3" key="1">
    <citation type="submission" date="2024-01" db="EMBL/GenBank/DDBJ databases">
        <title>Genome assemblies of Stephania.</title>
        <authorList>
            <person name="Yang L."/>
        </authorList>
    </citation>
    <scope>NUCLEOTIDE SEQUENCE [LARGE SCALE GENOMIC DNA]</scope>
    <source>
        <strain evidence="2">JXDWG</strain>
        <tissue evidence="2">Leaf</tissue>
    </source>
</reference>
<evidence type="ECO:0000313" key="3">
    <source>
        <dbReference type="Proteomes" id="UP001419268"/>
    </source>
</evidence>
<dbReference type="PANTHER" id="PTHR48011:SF56">
    <property type="entry name" value="PROTEIN KINASE DOMAIN-CONTAINING PROTEIN"/>
    <property type="match status" value="1"/>
</dbReference>
<dbReference type="PROSITE" id="PS00108">
    <property type="entry name" value="PROTEIN_KINASE_ST"/>
    <property type="match status" value="1"/>
</dbReference>
<dbReference type="EMBL" id="JBBNAG010000005">
    <property type="protein sequence ID" value="KAK9131970.1"/>
    <property type="molecule type" value="Genomic_DNA"/>
</dbReference>
<proteinExistence type="predicted"/>